<protein>
    <submittedName>
        <fullName evidence="3">Movement protein</fullName>
    </submittedName>
</protein>
<accession>A0A1I8A0V6</accession>
<organism evidence="2 3">
    <name type="scientific">Steinernema glaseri</name>
    <dbReference type="NCBI Taxonomy" id="37863"/>
    <lineage>
        <taxon>Eukaryota</taxon>
        <taxon>Metazoa</taxon>
        <taxon>Ecdysozoa</taxon>
        <taxon>Nematoda</taxon>
        <taxon>Chromadorea</taxon>
        <taxon>Rhabditida</taxon>
        <taxon>Tylenchina</taxon>
        <taxon>Panagrolaimomorpha</taxon>
        <taxon>Strongyloidoidea</taxon>
        <taxon>Steinernematidae</taxon>
        <taxon>Steinernema</taxon>
    </lineage>
</organism>
<feature type="region of interest" description="Disordered" evidence="1">
    <location>
        <begin position="85"/>
        <end position="110"/>
    </location>
</feature>
<name>A0A1I8A0V6_9BILA</name>
<evidence type="ECO:0000313" key="2">
    <source>
        <dbReference type="Proteomes" id="UP000095287"/>
    </source>
</evidence>
<proteinExistence type="predicted"/>
<evidence type="ECO:0000256" key="1">
    <source>
        <dbReference type="SAM" id="MobiDB-lite"/>
    </source>
</evidence>
<evidence type="ECO:0000313" key="3">
    <source>
        <dbReference type="WBParaSite" id="L893_g3146.t1"/>
    </source>
</evidence>
<dbReference type="Proteomes" id="UP000095287">
    <property type="component" value="Unplaced"/>
</dbReference>
<sequence>MSIPGSSYGLNCQQGLFIHPNKVIGPSSSGRGTEDAIRSLRLSVQRSTVDVTKDFGRFLTGLDAIIYANEQNAFQDSVQDPQGETFKRFKRPRPSRSSSTHLKRSGFAKEVPRVSRGVRAVRVGTKRVCDVGTFGQLGKTRCLGRVSSFPKTSAWNGFRRRRRRRAAAVVGCNVF</sequence>
<dbReference type="AlphaFoldDB" id="A0A1I8A0V6"/>
<dbReference type="WBParaSite" id="L893_g3146.t1">
    <property type="protein sequence ID" value="L893_g3146.t1"/>
    <property type="gene ID" value="L893_g3146"/>
</dbReference>
<keyword evidence="2" id="KW-1185">Reference proteome</keyword>
<reference evidence="3" key="1">
    <citation type="submission" date="2016-11" db="UniProtKB">
        <authorList>
            <consortium name="WormBaseParasite"/>
        </authorList>
    </citation>
    <scope>IDENTIFICATION</scope>
</reference>